<evidence type="ECO:0000313" key="2">
    <source>
        <dbReference type="Proteomes" id="UP000050794"/>
    </source>
</evidence>
<keyword evidence="2" id="KW-1185">Reference proteome</keyword>
<reference evidence="1 2" key="2">
    <citation type="submission" date="2018-11" db="EMBL/GenBank/DDBJ databases">
        <authorList>
            <consortium name="Pathogen Informatics"/>
        </authorList>
    </citation>
    <scope>NUCLEOTIDE SEQUENCE [LARGE SCALE GENOMIC DNA]</scope>
</reference>
<evidence type="ECO:0000313" key="1">
    <source>
        <dbReference type="EMBL" id="VDM51023.1"/>
    </source>
</evidence>
<accession>A0A183VG32</accession>
<sequence>MAAKLSWGEVVNTLKISKLGIFRRVLLLIDEAHKTTITGGQLCEHAVDSGHVSCSCALDESELSRKECRKPNIKDNSGQVAKEARFTNSFFETYSMNAPDWLMILGFLETIGCQLRMLRISYYRTLLSEGWPYWVWQLTDIVKSAHMMKKEYCKVRYFFAS</sequence>
<dbReference type="Proteomes" id="UP000050794">
    <property type="component" value="Unassembled WGS sequence"/>
</dbReference>
<dbReference type="WBParaSite" id="TCNE_0001970601-mRNA-1">
    <property type="protein sequence ID" value="TCNE_0001970601-mRNA-1"/>
    <property type="gene ID" value="TCNE_0001970601"/>
</dbReference>
<reference evidence="3" key="1">
    <citation type="submission" date="2016-06" db="UniProtKB">
        <authorList>
            <consortium name="WormBaseParasite"/>
        </authorList>
    </citation>
    <scope>IDENTIFICATION</scope>
</reference>
<name>A0A183VG32_TOXCA</name>
<gene>
    <name evidence="1" type="ORF">TCNE_LOCUS19702</name>
</gene>
<dbReference type="EMBL" id="UYWY01027345">
    <property type="protein sequence ID" value="VDM51023.1"/>
    <property type="molecule type" value="Genomic_DNA"/>
</dbReference>
<evidence type="ECO:0000313" key="3">
    <source>
        <dbReference type="WBParaSite" id="TCNE_0001970601-mRNA-1"/>
    </source>
</evidence>
<dbReference type="AlphaFoldDB" id="A0A183VG32"/>
<protein>
    <submittedName>
        <fullName evidence="3">SNF2_N domain-containing protein</fullName>
    </submittedName>
</protein>
<organism evidence="2 3">
    <name type="scientific">Toxocara canis</name>
    <name type="common">Canine roundworm</name>
    <dbReference type="NCBI Taxonomy" id="6265"/>
    <lineage>
        <taxon>Eukaryota</taxon>
        <taxon>Metazoa</taxon>
        <taxon>Ecdysozoa</taxon>
        <taxon>Nematoda</taxon>
        <taxon>Chromadorea</taxon>
        <taxon>Rhabditida</taxon>
        <taxon>Spirurina</taxon>
        <taxon>Ascaridomorpha</taxon>
        <taxon>Ascaridoidea</taxon>
        <taxon>Toxocaridae</taxon>
        <taxon>Toxocara</taxon>
    </lineage>
</organism>
<proteinExistence type="predicted"/>